<evidence type="ECO:0000256" key="14">
    <source>
        <dbReference type="PIRNR" id="PIRNR000441"/>
    </source>
</evidence>
<dbReference type="GO" id="GO:0006535">
    <property type="term" value="P:cysteine biosynthetic process from serine"/>
    <property type="evidence" value="ECO:0007669"/>
    <property type="project" value="InterPro"/>
</dbReference>
<organism evidence="15 16">
    <name type="scientific">Halobacillus karajensis</name>
    <dbReference type="NCBI Taxonomy" id="195088"/>
    <lineage>
        <taxon>Bacteria</taxon>
        <taxon>Bacillati</taxon>
        <taxon>Bacillota</taxon>
        <taxon>Bacilli</taxon>
        <taxon>Bacillales</taxon>
        <taxon>Bacillaceae</taxon>
        <taxon>Halobacillus</taxon>
    </lineage>
</organism>
<comment type="similarity">
    <text evidence="3 14">Belongs to the transferase hexapeptide repeat family.</text>
</comment>
<dbReference type="FunFam" id="1.10.3130.10:FF:000002">
    <property type="entry name" value="Serine acetyltransferase"/>
    <property type="match status" value="1"/>
</dbReference>
<evidence type="ECO:0000256" key="4">
    <source>
        <dbReference type="ARBA" id="ARBA00013266"/>
    </source>
</evidence>
<dbReference type="NCBIfam" id="NF041874">
    <property type="entry name" value="EPS_EpsC"/>
    <property type="match status" value="1"/>
</dbReference>
<keyword evidence="9" id="KW-0677">Repeat</keyword>
<evidence type="ECO:0000313" key="15">
    <source>
        <dbReference type="EMBL" id="CDQ25738.1"/>
    </source>
</evidence>
<dbReference type="UniPathway" id="UPA00136">
    <property type="reaction ID" value="UER00199"/>
</dbReference>
<gene>
    <name evidence="15" type="primary">cysE</name>
    <name evidence="15" type="ORF">BN983_04096</name>
</gene>
<evidence type="ECO:0000256" key="8">
    <source>
        <dbReference type="ARBA" id="ARBA00022679"/>
    </source>
</evidence>
<keyword evidence="11 14" id="KW-0012">Acyltransferase</keyword>
<keyword evidence="6" id="KW-0963">Cytoplasm</keyword>
<reference evidence="15 16" key="2">
    <citation type="submission" date="2014-05" db="EMBL/GenBank/DDBJ databases">
        <title>Draft genome sequence of Halobacillus karajensis HK-03.</title>
        <authorList>
            <person name="Khelaifia S."/>
            <person name="Croce O."/>
            <person name="Lagier J.C."/>
            <person name="Raoult D."/>
        </authorList>
    </citation>
    <scope>NUCLEOTIDE SEQUENCE [LARGE SCALE GENOMIC DNA]</scope>
    <source>
        <strain evidence="15 16">HD-03</strain>
    </source>
</reference>
<dbReference type="GO" id="GO:0009001">
    <property type="term" value="F:serine O-acetyltransferase activity"/>
    <property type="evidence" value="ECO:0007669"/>
    <property type="project" value="UniProtKB-EC"/>
</dbReference>
<comment type="pathway">
    <text evidence="2">Amino-acid biosynthesis; L-cysteine biosynthesis; L-cysteine from L-serine: step 1/2.</text>
</comment>
<evidence type="ECO:0000256" key="3">
    <source>
        <dbReference type="ARBA" id="ARBA00007274"/>
    </source>
</evidence>
<reference evidence="16" key="1">
    <citation type="submission" date="2014-03" db="EMBL/GenBank/DDBJ databases">
        <authorList>
            <person name="Urmite Genomes U."/>
        </authorList>
    </citation>
    <scope>NUCLEOTIDE SEQUENCE [LARGE SCALE GENOMIC DNA]</scope>
    <source>
        <strain evidence="16">HD-03</strain>
    </source>
</reference>
<keyword evidence="16" id="KW-1185">Reference proteome</keyword>
<dbReference type="RefSeq" id="WP_181949689.1">
    <property type="nucleotide sequence ID" value="NZ_CCDH010000007.1"/>
</dbReference>
<keyword evidence="10" id="KW-0198">Cysteine biosynthesis</keyword>
<dbReference type="EC" id="2.3.1.30" evidence="4 14"/>
<evidence type="ECO:0000256" key="2">
    <source>
        <dbReference type="ARBA" id="ARBA00004876"/>
    </source>
</evidence>
<dbReference type="InterPro" id="IPR053376">
    <property type="entry name" value="Serine_acetyltransferase"/>
</dbReference>
<name>A0A024PAA3_9BACI</name>
<dbReference type="CDD" id="cd03354">
    <property type="entry name" value="LbH_SAT"/>
    <property type="match status" value="1"/>
</dbReference>
<dbReference type="EMBL" id="CCDI010000009">
    <property type="protein sequence ID" value="CDQ25738.1"/>
    <property type="molecule type" value="Genomic_DNA"/>
</dbReference>
<dbReference type="PROSITE" id="PS00101">
    <property type="entry name" value="HEXAPEP_TRANSFERASES"/>
    <property type="match status" value="1"/>
</dbReference>
<keyword evidence="8 14" id="KW-0808">Transferase</keyword>
<evidence type="ECO:0000256" key="10">
    <source>
        <dbReference type="ARBA" id="ARBA00023192"/>
    </source>
</evidence>
<comment type="catalytic activity">
    <reaction evidence="12 14">
        <text>L-serine + acetyl-CoA = O-acetyl-L-serine + CoA</text>
        <dbReference type="Rhea" id="RHEA:24560"/>
        <dbReference type="ChEBI" id="CHEBI:33384"/>
        <dbReference type="ChEBI" id="CHEBI:57287"/>
        <dbReference type="ChEBI" id="CHEBI:57288"/>
        <dbReference type="ChEBI" id="CHEBI:58340"/>
        <dbReference type="EC" id="2.3.1.30"/>
    </reaction>
</comment>
<dbReference type="InterPro" id="IPR045304">
    <property type="entry name" value="LbH_SAT"/>
</dbReference>
<keyword evidence="7" id="KW-0028">Amino-acid biosynthesis</keyword>
<evidence type="ECO:0000256" key="13">
    <source>
        <dbReference type="ARBA" id="ARBA00053848"/>
    </source>
</evidence>
<dbReference type="SUPFAM" id="SSF51161">
    <property type="entry name" value="Trimeric LpxA-like enzymes"/>
    <property type="match status" value="1"/>
</dbReference>
<comment type="function">
    <text evidence="13">Catalyzes the acetylation of serine by acetyl-CoA to produce O-acetylserine (OAS).</text>
</comment>
<dbReference type="InterPro" id="IPR011004">
    <property type="entry name" value="Trimer_LpxA-like_sf"/>
</dbReference>
<evidence type="ECO:0000256" key="7">
    <source>
        <dbReference type="ARBA" id="ARBA00022605"/>
    </source>
</evidence>
<dbReference type="PIRSF" id="PIRSF000441">
    <property type="entry name" value="CysE"/>
    <property type="match status" value="1"/>
</dbReference>
<accession>A0A024PAA3</accession>
<dbReference type="PANTHER" id="PTHR42811">
    <property type="entry name" value="SERINE ACETYLTRANSFERASE"/>
    <property type="match status" value="1"/>
</dbReference>
<dbReference type="GO" id="GO:0005737">
    <property type="term" value="C:cytoplasm"/>
    <property type="evidence" value="ECO:0007669"/>
    <property type="project" value="UniProtKB-SubCell"/>
</dbReference>
<dbReference type="FunFam" id="2.160.10.10:FF:000007">
    <property type="entry name" value="Serine acetyltransferase"/>
    <property type="match status" value="1"/>
</dbReference>
<dbReference type="InterPro" id="IPR042122">
    <property type="entry name" value="Ser_AcTrfase_N_sf"/>
</dbReference>
<comment type="subcellular location">
    <subcellularLocation>
        <location evidence="1">Cytoplasm</location>
    </subcellularLocation>
</comment>
<dbReference type="AlphaFoldDB" id="A0A024PAA3"/>
<dbReference type="InterPro" id="IPR005881">
    <property type="entry name" value="Ser_O-AcTrfase"/>
</dbReference>
<evidence type="ECO:0000256" key="9">
    <source>
        <dbReference type="ARBA" id="ARBA00022737"/>
    </source>
</evidence>
<evidence type="ECO:0000256" key="5">
    <source>
        <dbReference type="ARBA" id="ARBA00018522"/>
    </source>
</evidence>
<evidence type="ECO:0000313" key="16">
    <source>
        <dbReference type="Proteomes" id="UP000028868"/>
    </source>
</evidence>
<evidence type="ECO:0000256" key="6">
    <source>
        <dbReference type="ARBA" id="ARBA00022490"/>
    </source>
</evidence>
<evidence type="ECO:0000256" key="11">
    <source>
        <dbReference type="ARBA" id="ARBA00023315"/>
    </source>
</evidence>
<proteinExistence type="inferred from homology"/>
<dbReference type="NCBIfam" id="TIGR01172">
    <property type="entry name" value="cysE"/>
    <property type="match status" value="1"/>
</dbReference>
<protein>
    <recommendedName>
        <fullName evidence="5 14">Serine acetyltransferase</fullName>
        <ecNumber evidence="4 14">2.3.1.30</ecNumber>
    </recommendedName>
</protein>
<comment type="caution">
    <text evidence="15">The sequence shown here is derived from an EMBL/GenBank/DDBJ whole genome shotgun (WGS) entry which is preliminary data.</text>
</comment>
<dbReference type="InterPro" id="IPR018357">
    <property type="entry name" value="Hexapep_transf_CS"/>
</dbReference>
<evidence type="ECO:0000256" key="1">
    <source>
        <dbReference type="ARBA" id="ARBA00004496"/>
    </source>
</evidence>
<dbReference type="Proteomes" id="UP000028868">
    <property type="component" value="Unassembled WGS sequence"/>
</dbReference>
<dbReference type="Gene3D" id="1.10.3130.10">
    <property type="entry name" value="serine acetyltransferase, domain 1"/>
    <property type="match status" value="1"/>
</dbReference>
<evidence type="ECO:0000256" key="12">
    <source>
        <dbReference type="ARBA" id="ARBA00049486"/>
    </source>
</evidence>
<dbReference type="Gene3D" id="2.160.10.10">
    <property type="entry name" value="Hexapeptide repeat proteins"/>
    <property type="match status" value="1"/>
</dbReference>
<sequence length="220" mass="24278">MGLFKMFKEDVDVVFDQDPAARSYIEVILTYSGLHAIWAHRVAHACHKRKFFFLARLISQWSRFLTGIEIHPGAKIGRRFFIDHGMGVVIGETCEIGDNVTIFQGVTLGGTGKEKGKRHPTLLDNSLVATGAKVLGSITIGENSKVGAGSVVLHDVPNNSTVVGIPGHVVIQDGKKVQKKNLDHHKLPDPVYDRLNDMEKEIEDLRKQLIDAKGVKQHGN</sequence>